<evidence type="ECO:0000259" key="5">
    <source>
        <dbReference type="PROSITE" id="PS50850"/>
    </source>
</evidence>
<dbReference type="InterPro" id="IPR020846">
    <property type="entry name" value="MFS_dom"/>
</dbReference>
<proteinExistence type="predicted"/>
<dbReference type="PROSITE" id="PS50850">
    <property type="entry name" value="MFS"/>
    <property type="match status" value="1"/>
</dbReference>
<keyword evidence="3 4" id="KW-0472">Membrane</keyword>
<dbReference type="SUPFAM" id="SSF103473">
    <property type="entry name" value="MFS general substrate transporter"/>
    <property type="match status" value="1"/>
</dbReference>
<feature type="domain" description="Major facilitator superfamily (MFS) profile" evidence="5">
    <location>
        <begin position="1"/>
        <end position="62"/>
    </location>
</feature>
<dbReference type="InterPro" id="IPR036259">
    <property type="entry name" value="MFS_trans_sf"/>
</dbReference>
<dbReference type="Gene3D" id="1.20.1720.10">
    <property type="entry name" value="Multidrug resistance protein D"/>
    <property type="match status" value="1"/>
</dbReference>
<accession>A0A1U9LBL8</accession>
<name>A0A1U9LBL8_9PROT</name>
<evidence type="ECO:0000256" key="3">
    <source>
        <dbReference type="ARBA" id="ARBA00023136"/>
    </source>
</evidence>
<keyword evidence="2 4" id="KW-1133">Transmembrane helix</keyword>
<keyword evidence="1 4" id="KW-0812">Transmembrane</keyword>
<dbReference type="EMBL" id="CP014687">
    <property type="protein sequence ID" value="AQT03853.1"/>
    <property type="molecule type" value="Genomic_DNA"/>
</dbReference>
<reference evidence="6 7" key="1">
    <citation type="submission" date="2016-03" db="EMBL/GenBank/DDBJ databases">
        <title>Acetic acid bacteria sequencing.</title>
        <authorList>
            <person name="Brandt J."/>
            <person name="Jakob F."/>
            <person name="Vogel R.F."/>
        </authorList>
    </citation>
    <scope>NUCLEOTIDE SEQUENCE [LARGE SCALE GENOMIC DNA]</scope>
    <source>
        <strain evidence="6 7">TMW2.1084</strain>
    </source>
</reference>
<dbReference type="AlphaFoldDB" id="A0A1U9LBL8"/>
<sequence length="62" mass="6822">MRIMVIAPLLGPLAGGQLIELIGWRGIFWTLSVVGVLTLLSIQLLPERFLSRCGNAARFMIV</sequence>
<dbReference type="Proteomes" id="UP000189055">
    <property type="component" value="Chromosome"/>
</dbReference>
<evidence type="ECO:0000256" key="1">
    <source>
        <dbReference type="ARBA" id="ARBA00022692"/>
    </source>
</evidence>
<dbReference type="GO" id="GO:0022857">
    <property type="term" value="F:transmembrane transporter activity"/>
    <property type="evidence" value="ECO:0007669"/>
    <property type="project" value="InterPro"/>
</dbReference>
<evidence type="ECO:0000313" key="6">
    <source>
        <dbReference type="EMBL" id="AQT03853.1"/>
    </source>
</evidence>
<gene>
    <name evidence="6" type="ORF">A0U91_01085</name>
</gene>
<feature type="transmembrane region" description="Helical" evidence="4">
    <location>
        <begin position="26"/>
        <end position="45"/>
    </location>
</feature>
<evidence type="ECO:0000313" key="7">
    <source>
        <dbReference type="Proteomes" id="UP000189055"/>
    </source>
</evidence>
<evidence type="ECO:0000256" key="4">
    <source>
        <dbReference type="SAM" id="Phobius"/>
    </source>
</evidence>
<protein>
    <recommendedName>
        <fullName evidence="5">Major facilitator superfamily (MFS) profile domain-containing protein</fullName>
    </recommendedName>
</protein>
<evidence type="ECO:0000256" key="2">
    <source>
        <dbReference type="ARBA" id="ARBA00022989"/>
    </source>
</evidence>
<dbReference type="KEGG" id="aper:A0U91_01085"/>
<organism evidence="6 7">
    <name type="scientific">Acetobacter persici</name>
    <dbReference type="NCBI Taxonomy" id="1076596"/>
    <lineage>
        <taxon>Bacteria</taxon>
        <taxon>Pseudomonadati</taxon>
        <taxon>Pseudomonadota</taxon>
        <taxon>Alphaproteobacteria</taxon>
        <taxon>Acetobacterales</taxon>
        <taxon>Acetobacteraceae</taxon>
        <taxon>Acetobacter</taxon>
    </lineage>
</organism>